<feature type="chain" id="PRO_5044826513" evidence="4">
    <location>
        <begin position="38"/>
        <end position="229"/>
    </location>
</feature>
<evidence type="ECO:0000256" key="2">
    <source>
        <dbReference type="ARBA" id="ARBA00022525"/>
    </source>
</evidence>
<comment type="subcellular location">
    <subcellularLocation>
        <location evidence="1">Secreted</location>
    </subcellularLocation>
</comment>
<dbReference type="PANTHER" id="PTHR35501">
    <property type="entry name" value="PROTEIN YY1"/>
    <property type="match status" value="1"/>
</dbReference>
<dbReference type="GO" id="GO:0005576">
    <property type="term" value="C:extracellular region"/>
    <property type="evidence" value="ECO:0007669"/>
    <property type="project" value="UniProtKB-SubCell"/>
</dbReference>
<gene>
    <name evidence="6" type="ORF">Fot_03348</name>
</gene>
<dbReference type="SMART" id="SM00499">
    <property type="entry name" value="AAI"/>
    <property type="match status" value="1"/>
</dbReference>
<evidence type="ECO:0000313" key="6">
    <source>
        <dbReference type="EMBL" id="KAL2558609.1"/>
    </source>
</evidence>
<accession>A0ABD1X9H1</accession>
<keyword evidence="7" id="KW-1185">Reference proteome</keyword>
<name>A0ABD1X9H1_9LAMI</name>
<dbReference type="PANTHER" id="PTHR35501:SF3">
    <property type="entry name" value="PROTEIN YY1"/>
    <property type="match status" value="1"/>
</dbReference>
<feature type="domain" description="Bifunctional inhibitor/plant lipid transfer protein/seed storage helical" evidence="5">
    <location>
        <begin position="41"/>
        <end position="101"/>
    </location>
</feature>
<protein>
    <submittedName>
        <fullName evidence="6">AAI domain-containing protein</fullName>
    </submittedName>
</protein>
<evidence type="ECO:0000259" key="5">
    <source>
        <dbReference type="SMART" id="SM00499"/>
    </source>
</evidence>
<evidence type="ECO:0000256" key="3">
    <source>
        <dbReference type="ARBA" id="ARBA00038300"/>
    </source>
</evidence>
<reference evidence="7" key="1">
    <citation type="submission" date="2024-07" db="EMBL/GenBank/DDBJ databases">
        <title>Two chromosome-level genome assemblies of Korean endemic species Abeliophyllum distichum and Forsythia ovata (Oleaceae).</title>
        <authorList>
            <person name="Jang H."/>
        </authorList>
    </citation>
    <scope>NUCLEOTIDE SEQUENCE [LARGE SCALE GENOMIC DNA]</scope>
</reference>
<comment type="similarity">
    <text evidence="3">Belongs to the A9/FIL1 family.</text>
</comment>
<dbReference type="EMBL" id="JBFOLJ010000001">
    <property type="protein sequence ID" value="KAL2558609.1"/>
    <property type="molecule type" value="Genomic_DNA"/>
</dbReference>
<dbReference type="AlphaFoldDB" id="A0ABD1X9H1"/>
<dbReference type="Pfam" id="PF14368">
    <property type="entry name" value="LTP_2"/>
    <property type="match status" value="1"/>
</dbReference>
<evidence type="ECO:0000313" key="7">
    <source>
        <dbReference type="Proteomes" id="UP001604277"/>
    </source>
</evidence>
<dbReference type="InterPro" id="IPR036312">
    <property type="entry name" value="Bifun_inhib/LTP/seed_sf"/>
</dbReference>
<proteinExistence type="inferred from homology"/>
<comment type="caution">
    <text evidence="6">The sequence shown here is derived from an EMBL/GenBank/DDBJ whole genome shotgun (WGS) entry which is preliminary data.</text>
</comment>
<sequence>MAAMKSVVSFSLRFRATWLVVLLLVLIAQNDMTQSQAQSSCSSSLANLNVCAPFVVPGASNTAPSSDCCGALQSLDHDCMCNMVRIAARLPAQCNLASLNCGGRSLCARFVTPDLRVFCVEIKKGEAALKLSLLGVWRILFGTVLVTAPQTWKKFCGAGEQVDGVSSSSSTQSSVRGFAFILASRPSKKGELETPLEASERPLGTKRKFQCLSYDTEEEAHLNSRSLKR</sequence>
<dbReference type="SUPFAM" id="SSF47699">
    <property type="entry name" value="Bifunctional inhibitor/lipid-transfer protein/seed storage 2S albumin"/>
    <property type="match status" value="1"/>
</dbReference>
<evidence type="ECO:0000256" key="4">
    <source>
        <dbReference type="SAM" id="SignalP"/>
    </source>
</evidence>
<feature type="signal peptide" evidence="4">
    <location>
        <begin position="1"/>
        <end position="37"/>
    </location>
</feature>
<keyword evidence="4" id="KW-0732">Signal</keyword>
<keyword evidence="2" id="KW-0964">Secreted</keyword>
<dbReference type="InterPro" id="IPR016140">
    <property type="entry name" value="Bifunc_inhib/LTP/seed_store"/>
</dbReference>
<evidence type="ECO:0000256" key="1">
    <source>
        <dbReference type="ARBA" id="ARBA00004613"/>
    </source>
</evidence>
<dbReference type="Gene3D" id="1.10.110.10">
    <property type="entry name" value="Plant lipid-transfer and hydrophobic proteins"/>
    <property type="match status" value="1"/>
</dbReference>
<organism evidence="6 7">
    <name type="scientific">Forsythia ovata</name>
    <dbReference type="NCBI Taxonomy" id="205694"/>
    <lineage>
        <taxon>Eukaryota</taxon>
        <taxon>Viridiplantae</taxon>
        <taxon>Streptophyta</taxon>
        <taxon>Embryophyta</taxon>
        <taxon>Tracheophyta</taxon>
        <taxon>Spermatophyta</taxon>
        <taxon>Magnoliopsida</taxon>
        <taxon>eudicotyledons</taxon>
        <taxon>Gunneridae</taxon>
        <taxon>Pentapetalae</taxon>
        <taxon>asterids</taxon>
        <taxon>lamiids</taxon>
        <taxon>Lamiales</taxon>
        <taxon>Oleaceae</taxon>
        <taxon>Forsythieae</taxon>
        <taxon>Forsythia</taxon>
    </lineage>
</organism>
<dbReference type="Proteomes" id="UP001604277">
    <property type="component" value="Unassembled WGS sequence"/>
</dbReference>